<evidence type="ECO:0000313" key="1">
    <source>
        <dbReference type="EMBL" id="JAH83832.1"/>
    </source>
</evidence>
<reference evidence="1" key="1">
    <citation type="submission" date="2014-11" db="EMBL/GenBank/DDBJ databases">
        <authorList>
            <person name="Amaro Gonzalez C."/>
        </authorList>
    </citation>
    <scope>NUCLEOTIDE SEQUENCE</scope>
</reference>
<name>A0A0E9W0E8_ANGAN</name>
<organism evidence="1">
    <name type="scientific">Anguilla anguilla</name>
    <name type="common">European freshwater eel</name>
    <name type="synonym">Muraena anguilla</name>
    <dbReference type="NCBI Taxonomy" id="7936"/>
    <lineage>
        <taxon>Eukaryota</taxon>
        <taxon>Metazoa</taxon>
        <taxon>Chordata</taxon>
        <taxon>Craniata</taxon>
        <taxon>Vertebrata</taxon>
        <taxon>Euteleostomi</taxon>
        <taxon>Actinopterygii</taxon>
        <taxon>Neopterygii</taxon>
        <taxon>Teleostei</taxon>
        <taxon>Anguilliformes</taxon>
        <taxon>Anguillidae</taxon>
        <taxon>Anguilla</taxon>
    </lineage>
</organism>
<dbReference type="EMBL" id="GBXM01024745">
    <property type="protein sequence ID" value="JAH83832.1"/>
    <property type="molecule type" value="Transcribed_RNA"/>
</dbReference>
<dbReference type="AlphaFoldDB" id="A0A0E9W0E8"/>
<protein>
    <submittedName>
        <fullName evidence="1">Uncharacterized protein</fullName>
    </submittedName>
</protein>
<proteinExistence type="predicted"/>
<sequence>MHYAEKQDRVQRSTGTETKLQVAAVLSLHSHPCLSLTLTLY</sequence>
<reference evidence="1" key="2">
    <citation type="journal article" date="2015" name="Fish Shellfish Immunol.">
        <title>Early steps in the European eel (Anguilla anguilla)-Vibrio vulnificus interaction in the gills: Role of the RtxA13 toxin.</title>
        <authorList>
            <person name="Callol A."/>
            <person name="Pajuelo D."/>
            <person name="Ebbesson L."/>
            <person name="Teles M."/>
            <person name="MacKenzie S."/>
            <person name="Amaro C."/>
        </authorList>
    </citation>
    <scope>NUCLEOTIDE SEQUENCE</scope>
</reference>
<accession>A0A0E9W0E8</accession>